<comment type="caution">
    <text evidence="1">The sequence shown here is derived from an EMBL/GenBank/DDBJ whole genome shotgun (WGS) entry which is preliminary data.</text>
</comment>
<dbReference type="Proteomes" id="UP001231649">
    <property type="component" value="Chromosome 26"/>
</dbReference>
<protein>
    <submittedName>
        <fullName evidence="1">Uncharacterized protein</fullName>
    </submittedName>
</protein>
<dbReference type="EMBL" id="CM056802">
    <property type="protein sequence ID" value="KAJ8708041.1"/>
    <property type="molecule type" value="Genomic_DNA"/>
</dbReference>
<keyword evidence="2" id="KW-1185">Reference proteome</keyword>
<name>A0ACC2Q6B0_9NEOP</name>
<reference evidence="1" key="1">
    <citation type="submission" date="2023-03" db="EMBL/GenBank/DDBJ databases">
        <title>Chromosome-level genomes of two armyworms, Mythimna separata and Mythimna loreyi, provide insights into the biosynthesis and reception of sex pheromones.</title>
        <authorList>
            <person name="Zhao H."/>
        </authorList>
    </citation>
    <scope>NUCLEOTIDE SEQUENCE</scope>
    <source>
        <strain evidence="1">BeijingLab</strain>
    </source>
</reference>
<proteinExistence type="predicted"/>
<sequence length="337" mass="38534">MTKCDICNKGITNRSPGLECRSCAKTVHASKTCSGLTAKQLSALRNADSLDWKCEECTQNSPHRKSSFFVPDEEDEEEEGASRNIMGSCNIDSDKFLKDITTELKKVLKKELQPIELSISLCGKKVDDLTKTVEAQNRHIQELEKKYTHLSNEKTHLELEMSSLKQHLRSIEQQQLDNTVEVIGIPKAEEEDLNTMSVKLAETLNVDKCQIIRVERLDNRNDREGNIHVQLKRADQARAWVQASRKKEILLEKIVPEVTVEKAKTKVSLRRALTKANKSLLWLAQQKLRPAYKYIWFQDGKVLLRKEDRDKPTVVRSETDIEKLTTSTQTGGQNSYR</sequence>
<evidence type="ECO:0000313" key="2">
    <source>
        <dbReference type="Proteomes" id="UP001231649"/>
    </source>
</evidence>
<evidence type="ECO:0000313" key="1">
    <source>
        <dbReference type="EMBL" id="KAJ8708041.1"/>
    </source>
</evidence>
<gene>
    <name evidence="1" type="ORF">PYW08_010407</name>
</gene>
<organism evidence="1 2">
    <name type="scientific">Mythimna loreyi</name>
    <dbReference type="NCBI Taxonomy" id="667449"/>
    <lineage>
        <taxon>Eukaryota</taxon>
        <taxon>Metazoa</taxon>
        <taxon>Ecdysozoa</taxon>
        <taxon>Arthropoda</taxon>
        <taxon>Hexapoda</taxon>
        <taxon>Insecta</taxon>
        <taxon>Pterygota</taxon>
        <taxon>Neoptera</taxon>
        <taxon>Endopterygota</taxon>
        <taxon>Lepidoptera</taxon>
        <taxon>Glossata</taxon>
        <taxon>Ditrysia</taxon>
        <taxon>Noctuoidea</taxon>
        <taxon>Noctuidae</taxon>
        <taxon>Noctuinae</taxon>
        <taxon>Hadenini</taxon>
        <taxon>Mythimna</taxon>
    </lineage>
</organism>
<accession>A0ACC2Q6B0</accession>